<dbReference type="AlphaFoldDB" id="A0A0S4L4L3"/>
<reference evidence="1 2" key="1">
    <citation type="submission" date="2015-10" db="EMBL/GenBank/DDBJ databases">
        <authorList>
            <person name="Gilbert D.G."/>
        </authorList>
    </citation>
    <scope>NUCLEOTIDE SEQUENCE [LARGE SCALE GENOMIC DNA]</scope>
    <source>
        <strain evidence="1">COMA1</strain>
    </source>
</reference>
<dbReference type="Proteomes" id="UP000199032">
    <property type="component" value="Unassembled WGS sequence"/>
</dbReference>
<proteinExistence type="predicted"/>
<accession>A0A0S4L4L3</accession>
<evidence type="ECO:0000313" key="1">
    <source>
        <dbReference type="EMBL" id="CUS32684.1"/>
    </source>
</evidence>
<evidence type="ECO:0000313" key="2">
    <source>
        <dbReference type="Proteomes" id="UP000199032"/>
    </source>
</evidence>
<keyword evidence="2" id="KW-1185">Reference proteome</keyword>
<dbReference type="RefSeq" id="WP_090743890.1">
    <property type="nucleotide sequence ID" value="NZ_CZQA01000001.1"/>
</dbReference>
<protein>
    <recommendedName>
        <fullName evidence="3">SnoaL-like domain-containing protein</fullName>
    </recommendedName>
</protein>
<sequence>MTCARSAWPLLVLSMIVFCALAPVLVWAKVQVLPETVLLVEGKKISGQNSLLHHPVVTGVVAAFERAESGLQQEALDMLMQFYAPSYDYHGLKQADVRRVWSEVFEHYKALESLHLFSDIKVLKVDGKLRVEVTCTGGLYGTDEQSGKRVTLDSWFREVHYLVKDGENWRFLGNAGEVPAAAPFASAPHHPLF</sequence>
<dbReference type="Gene3D" id="3.10.450.50">
    <property type="match status" value="1"/>
</dbReference>
<dbReference type="SUPFAM" id="SSF54427">
    <property type="entry name" value="NTF2-like"/>
    <property type="match status" value="1"/>
</dbReference>
<dbReference type="InterPro" id="IPR032710">
    <property type="entry name" value="NTF2-like_dom_sf"/>
</dbReference>
<dbReference type="EMBL" id="CZQA01000001">
    <property type="protein sequence ID" value="CUS32684.1"/>
    <property type="molecule type" value="Genomic_DNA"/>
</dbReference>
<name>A0A0S4L4L3_9BACT</name>
<dbReference type="OrthoDB" id="9794933at2"/>
<gene>
    <name evidence="1" type="ORF">COMA1_10762</name>
</gene>
<organism evidence="1 2">
    <name type="scientific">Candidatus Nitrospira nitrosa</name>
    <dbReference type="NCBI Taxonomy" id="1742972"/>
    <lineage>
        <taxon>Bacteria</taxon>
        <taxon>Pseudomonadati</taxon>
        <taxon>Nitrospirota</taxon>
        <taxon>Nitrospiria</taxon>
        <taxon>Nitrospirales</taxon>
        <taxon>Nitrospiraceae</taxon>
        <taxon>Nitrospira</taxon>
    </lineage>
</organism>
<evidence type="ECO:0008006" key="3">
    <source>
        <dbReference type="Google" id="ProtNLM"/>
    </source>
</evidence>